<comment type="subcellular location">
    <subcellularLocation>
        <location evidence="1">Cell membrane</location>
        <topology evidence="1">Multi-pass membrane protein</topology>
    </subcellularLocation>
</comment>
<keyword evidence="5 6" id="KW-0472">Membrane</keyword>
<evidence type="ECO:0000256" key="3">
    <source>
        <dbReference type="ARBA" id="ARBA00022692"/>
    </source>
</evidence>
<dbReference type="InterPro" id="IPR001851">
    <property type="entry name" value="ABC_transp_permease"/>
</dbReference>
<evidence type="ECO:0000256" key="6">
    <source>
        <dbReference type="SAM" id="Phobius"/>
    </source>
</evidence>
<feature type="transmembrane region" description="Helical" evidence="6">
    <location>
        <begin position="83"/>
        <end position="101"/>
    </location>
</feature>
<feature type="transmembrane region" description="Helical" evidence="6">
    <location>
        <begin position="24"/>
        <end position="45"/>
    </location>
</feature>
<dbReference type="GO" id="GO:0005886">
    <property type="term" value="C:plasma membrane"/>
    <property type="evidence" value="ECO:0007669"/>
    <property type="project" value="UniProtKB-SubCell"/>
</dbReference>
<feature type="transmembrane region" description="Helical" evidence="6">
    <location>
        <begin position="275"/>
        <end position="298"/>
    </location>
</feature>
<dbReference type="GO" id="GO:0015658">
    <property type="term" value="F:branched-chain amino acid transmembrane transporter activity"/>
    <property type="evidence" value="ECO:0007669"/>
    <property type="project" value="InterPro"/>
</dbReference>
<keyword evidence="8" id="KW-1185">Reference proteome</keyword>
<evidence type="ECO:0000256" key="2">
    <source>
        <dbReference type="ARBA" id="ARBA00022475"/>
    </source>
</evidence>
<dbReference type="InterPro" id="IPR043428">
    <property type="entry name" value="LivM-like"/>
</dbReference>
<gene>
    <name evidence="7" type="ORF">SAMN04489810_1388</name>
</gene>
<dbReference type="Pfam" id="PF02653">
    <property type="entry name" value="BPD_transp_2"/>
    <property type="match status" value="1"/>
</dbReference>
<dbReference type="AlphaFoldDB" id="A0A1G7XDT6"/>
<evidence type="ECO:0000256" key="5">
    <source>
        <dbReference type="ARBA" id="ARBA00023136"/>
    </source>
</evidence>
<protein>
    <submittedName>
        <fullName evidence="7">Amino acid/amide ABC transporter membrane protein 2, HAAT family</fullName>
    </submittedName>
</protein>
<evidence type="ECO:0000256" key="1">
    <source>
        <dbReference type="ARBA" id="ARBA00004651"/>
    </source>
</evidence>
<feature type="transmembrane region" description="Helical" evidence="6">
    <location>
        <begin position="232"/>
        <end position="255"/>
    </location>
</feature>
<sequence length="350" mass="37525">MTTTTTELIKLHTGPTRAGMSRPVLFGLIAAVVALAVGLVLPLVISQNYWMTVLVDGATVSIVAISIGFLYRHLGLISLGQTAFYGMGAYAMAVLNVRVGWSLFPAAIGGIAAGIILAVFIGVLVMKAKGIAFLMLTLALSLAVYYIVVMEDMRPITGGYDGIILALSMDNSVLWISETDLLNDRVFWPLVWSILVILTFLLWWIGRTRFGTILHGIRENEERMRFSGFDTLAPRFSAFVIAGTVAAIAGVLAGLNGGLVTDQMLSFHTASQQLVGTIVGGLATVLGPIVGSFIFTILQSVFSSAGSMEFFMGLTLVIVLAFLRGGIVGGIEQFVRAMRKRLAKRRVGSK</sequence>
<dbReference type="RefSeq" id="WP_091488039.1">
    <property type="nucleotide sequence ID" value="NZ_LT629692.1"/>
</dbReference>
<dbReference type="PANTHER" id="PTHR30482:SF17">
    <property type="entry name" value="ABC TRANSPORTER ATP-BINDING PROTEIN"/>
    <property type="match status" value="1"/>
</dbReference>
<dbReference type="CDD" id="cd06581">
    <property type="entry name" value="TM_PBP1_LivM_like"/>
    <property type="match status" value="1"/>
</dbReference>
<name>A0A1G7XDT6_9MICO</name>
<feature type="transmembrane region" description="Helical" evidence="6">
    <location>
        <begin position="131"/>
        <end position="148"/>
    </location>
</feature>
<keyword evidence="4 6" id="KW-1133">Transmembrane helix</keyword>
<keyword evidence="2" id="KW-1003">Cell membrane</keyword>
<accession>A0A1G7XDT6</accession>
<dbReference type="OrthoDB" id="9814461at2"/>
<dbReference type="Proteomes" id="UP000199009">
    <property type="component" value="Chromosome I"/>
</dbReference>
<evidence type="ECO:0000256" key="4">
    <source>
        <dbReference type="ARBA" id="ARBA00022989"/>
    </source>
</evidence>
<dbReference type="PANTHER" id="PTHR30482">
    <property type="entry name" value="HIGH-AFFINITY BRANCHED-CHAIN AMINO ACID TRANSPORT SYSTEM PERMEASE"/>
    <property type="match status" value="1"/>
</dbReference>
<evidence type="ECO:0000313" key="7">
    <source>
        <dbReference type="EMBL" id="SDG82267.1"/>
    </source>
</evidence>
<feature type="transmembrane region" description="Helical" evidence="6">
    <location>
        <begin position="186"/>
        <end position="205"/>
    </location>
</feature>
<feature type="transmembrane region" description="Helical" evidence="6">
    <location>
        <begin position="310"/>
        <end position="331"/>
    </location>
</feature>
<feature type="transmembrane region" description="Helical" evidence="6">
    <location>
        <begin position="107"/>
        <end position="126"/>
    </location>
</feature>
<dbReference type="STRING" id="370764.SAMN04489810_1388"/>
<evidence type="ECO:0000313" key="8">
    <source>
        <dbReference type="Proteomes" id="UP000199009"/>
    </source>
</evidence>
<feature type="transmembrane region" description="Helical" evidence="6">
    <location>
        <begin position="51"/>
        <end position="71"/>
    </location>
</feature>
<keyword evidence="3 6" id="KW-0812">Transmembrane</keyword>
<organism evidence="7 8">
    <name type="scientific">Microbacterium pygmaeum</name>
    <dbReference type="NCBI Taxonomy" id="370764"/>
    <lineage>
        <taxon>Bacteria</taxon>
        <taxon>Bacillati</taxon>
        <taxon>Actinomycetota</taxon>
        <taxon>Actinomycetes</taxon>
        <taxon>Micrococcales</taxon>
        <taxon>Microbacteriaceae</taxon>
        <taxon>Microbacterium</taxon>
    </lineage>
</organism>
<dbReference type="EMBL" id="LT629692">
    <property type="protein sequence ID" value="SDG82267.1"/>
    <property type="molecule type" value="Genomic_DNA"/>
</dbReference>
<reference evidence="7 8" key="1">
    <citation type="submission" date="2016-10" db="EMBL/GenBank/DDBJ databases">
        <authorList>
            <person name="de Groot N.N."/>
        </authorList>
    </citation>
    <scope>NUCLEOTIDE SEQUENCE [LARGE SCALE GENOMIC DNA]</scope>
    <source>
        <strain evidence="7 8">DSM 23142</strain>
    </source>
</reference>
<proteinExistence type="predicted"/>